<dbReference type="InterPro" id="IPR016294">
    <property type="entry name" value="Pept_M10B"/>
</dbReference>
<keyword evidence="16" id="KW-1185">Reference proteome</keyword>
<dbReference type="PANTHER" id="PTHR38340:SF1">
    <property type="entry name" value="S-LAYER PROTEIN"/>
    <property type="match status" value="1"/>
</dbReference>
<evidence type="ECO:0000256" key="13">
    <source>
        <dbReference type="PIRSR" id="PIRSR001205-2"/>
    </source>
</evidence>
<dbReference type="GO" id="GO:0006508">
    <property type="term" value="P:proteolysis"/>
    <property type="evidence" value="ECO:0007669"/>
    <property type="project" value="UniProtKB-KW"/>
</dbReference>
<dbReference type="Gene3D" id="3.40.390.10">
    <property type="entry name" value="Collagenase (Catalytic Domain)"/>
    <property type="match status" value="1"/>
</dbReference>
<dbReference type="InterPro" id="IPR001343">
    <property type="entry name" value="Hemolysn_Ca-bd"/>
</dbReference>
<keyword evidence="8 15" id="KW-0378">Hydrolase</keyword>
<evidence type="ECO:0000256" key="3">
    <source>
        <dbReference type="ARBA" id="ARBA00009490"/>
    </source>
</evidence>
<dbReference type="GO" id="GO:0008270">
    <property type="term" value="F:zinc ion binding"/>
    <property type="evidence" value="ECO:0007669"/>
    <property type="project" value="InterPro"/>
</dbReference>
<dbReference type="PATRIC" id="fig|50340.43.peg.4621"/>
<dbReference type="InterPro" id="IPR013858">
    <property type="entry name" value="Peptidase_M10B_C"/>
</dbReference>
<dbReference type="OrthoDB" id="733404at2"/>
<dbReference type="InterPro" id="IPR034033">
    <property type="entry name" value="Serralysin-like"/>
</dbReference>
<dbReference type="GO" id="GO:0031012">
    <property type="term" value="C:extracellular matrix"/>
    <property type="evidence" value="ECO:0007669"/>
    <property type="project" value="InterPro"/>
</dbReference>
<evidence type="ECO:0000256" key="9">
    <source>
        <dbReference type="ARBA" id="ARBA00022833"/>
    </source>
</evidence>
<dbReference type="STRING" id="50340.PF66_01466"/>
<evidence type="ECO:0000256" key="11">
    <source>
        <dbReference type="ARBA" id="ARBA00023049"/>
    </source>
</evidence>
<evidence type="ECO:0000256" key="8">
    <source>
        <dbReference type="ARBA" id="ARBA00022801"/>
    </source>
</evidence>
<evidence type="ECO:0000313" key="15">
    <source>
        <dbReference type="EMBL" id="KPA91884.1"/>
    </source>
</evidence>
<dbReference type="PRINTS" id="PR00313">
    <property type="entry name" value="CABNDNGRPT"/>
</dbReference>
<dbReference type="GO" id="GO:0005509">
    <property type="term" value="F:calcium ion binding"/>
    <property type="evidence" value="ECO:0007669"/>
    <property type="project" value="InterPro"/>
</dbReference>
<dbReference type="SUPFAM" id="SSF51120">
    <property type="entry name" value="beta-Roll"/>
    <property type="match status" value="2"/>
</dbReference>
<dbReference type="InterPro" id="IPR011049">
    <property type="entry name" value="Serralysin-like_metalloprot_C"/>
</dbReference>
<feature type="binding site" evidence="13">
    <location>
        <position position="182"/>
    </location>
    <ligand>
        <name>Zn(2+)</name>
        <dbReference type="ChEBI" id="CHEBI:29105"/>
        <note>catalytic</note>
    </ligand>
</feature>
<comment type="similarity">
    <text evidence="3">Belongs to the peptidase M10B family.</text>
</comment>
<dbReference type="AlphaFoldDB" id="A0A0N0E4Y8"/>
<dbReference type="SMART" id="SM00235">
    <property type="entry name" value="ZnMc"/>
    <property type="match status" value="1"/>
</dbReference>
<dbReference type="InterPro" id="IPR024079">
    <property type="entry name" value="MetalloPept_cat_dom_sf"/>
</dbReference>
<comment type="subcellular location">
    <subcellularLocation>
        <location evidence="2">Secreted</location>
    </subcellularLocation>
</comment>
<reference evidence="15 16" key="1">
    <citation type="journal article" date="2015" name="PLoS ONE">
        <title>Rice-Infecting Pseudomonas Genomes Are Highly Accessorized and Harbor Multiple Putative Virulence Mechanisms to Cause Sheath Brown Rot.</title>
        <authorList>
            <person name="Quibod I.L."/>
            <person name="Grande G."/>
            <person name="Oreiro E.G."/>
            <person name="Borja F.N."/>
            <person name="Dossa G.S."/>
            <person name="Mauleon R."/>
            <person name="Cruz C.V."/>
            <person name="Oliva R."/>
        </authorList>
    </citation>
    <scope>NUCLEOTIDE SEQUENCE [LARGE SCALE GENOMIC DNA]</scope>
    <source>
        <strain evidence="15 16">IRRI 6609</strain>
    </source>
</reference>
<keyword evidence="10" id="KW-0106">Calcium</keyword>
<feature type="binding site" evidence="13">
    <location>
        <position position="176"/>
    </location>
    <ligand>
        <name>Zn(2+)</name>
        <dbReference type="ChEBI" id="CHEBI:29105"/>
        <note>catalytic</note>
    </ligand>
</feature>
<dbReference type="Proteomes" id="UP000037931">
    <property type="component" value="Unassembled WGS sequence"/>
</dbReference>
<dbReference type="EC" id="3.4.24.40" evidence="15"/>
<dbReference type="PIRSF" id="PIRSF001205">
    <property type="entry name" value="Peptidase_M10B"/>
    <property type="match status" value="1"/>
</dbReference>
<dbReference type="Gene3D" id="2.150.10.10">
    <property type="entry name" value="Serralysin-like metalloprotease, C-terminal"/>
    <property type="match status" value="2"/>
</dbReference>
<dbReference type="RefSeq" id="WP_054062277.1">
    <property type="nucleotide sequence ID" value="NZ_JSYZ01000004.1"/>
</dbReference>
<dbReference type="InterPro" id="IPR001818">
    <property type="entry name" value="Pept_M10_metallopeptidase"/>
</dbReference>
<feature type="active site" evidence="12">
    <location>
        <position position="173"/>
    </location>
</feature>
<dbReference type="InterPro" id="IPR050557">
    <property type="entry name" value="RTX_toxin/Mannuronan_C5-epim"/>
</dbReference>
<keyword evidence="11" id="KW-0482">Metalloprotease</keyword>
<dbReference type="GO" id="GO:0005615">
    <property type="term" value="C:extracellular space"/>
    <property type="evidence" value="ECO:0007669"/>
    <property type="project" value="InterPro"/>
</dbReference>
<feature type="binding site" evidence="13">
    <location>
        <position position="172"/>
    </location>
    <ligand>
        <name>Zn(2+)</name>
        <dbReference type="ChEBI" id="CHEBI:29105"/>
        <note>catalytic</note>
    </ligand>
</feature>
<dbReference type="InterPro" id="IPR006026">
    <property type="entry name" value="Peptidase_Metallo"/>
</dbReference>
<keyword evidence="4" id="KW-0964">Secreted</keyword>
<sequence length="486" mass="51544">MPQPITRNLDRIFNSVHRDPPEWASSQTPLSIDGKPLYSQEQAVNQINRSGRVLKDRDDDQQIELTYSFLTSAPKNFSGLGVTGFSPFSALQKKQAVLAMQSWADVANVTFTEAKPGKEGHLTFGNYSAGKKGAAFAFQPGSGASSDGQSWYKADESKTPGLGNYSRQTLVHEVGHNLGLSHPGDYDAVKGSPSYKDASYWQDTRGYSVMSYWSESNTGQKFNGAHASGPLMDDIAAIQKLYGANHATRADDSVYGFNSNTGRDFLSATSSSDKLVFTVWDGGGNDTLDFSGFTQDQNINLNAGAFSSVGGLLGNVSIAKGVTLENAVGGRGDDVIIGNAANNRLMGGAGCDVLYGDAGDDILEGGDGKDWLTGGSGRDVLLGGAGPDWLRGGEGRDLFVFTRISDSTPEAADWIMDFVSGEDRIDLTDITHGSGLSFVEAFTGQAGQAVLGRAHEGTLEVDFSGDGVADFRVTTLGVVRVTDIMA</sequence>
<dbReference type="InterPro" id="IPR018511">
    <property type="entry name" value="Hemolysin-typ_Ca-bd_CS"/>
</dbReference>
<dbReference type="CDD" id="cd04277">
    <property type="entry name" value="ZnMc_serralysin_like"/>
    <property type="match status" value="1"/>
</dbReference>
<evidence type="ECO:0000259" key="14">
    <source>
        <dbReference type="SMART" id="SM00235"/>
    </source>
</evidence>
<evidence type="ECO:0000256" key="6">
    <source>
        <dbReference type="ARBA" id="ARBA00022723"/>
    </source>
</evidence>
<keyword evidence="7" id="KW-0677">Repeat</keyword>
<evidence type="ECO:0000256" key="10">
    <source>
        <dbReference type="ARBA" id="ARBA00022837"/>
    </source>
</evidence>
<feature type="domain" description="Peptidase metallopeptidase" evidence="14">
    <location>
        <begin position="54"/>
        <end position="228"/>
    </location>
</feature>
<dbReference type="GO" id="GO:0004222">
    <property type="term" value="F:metalloendopeptidase activity"/>
    <property type="evidence" value="ECO:0007669"/>
    <property type="project" value="InterPro"/>
</dbReference>
<dbReference type="Pfam" id="PF00413">
    <property type="entry name" value="Peptidase_M10"/>
    <property type="match status" value="1"/>
</dbReference>
<dbReference type="PANTHER" id="PTHR38340">
    <property type="entry name" value="S-LAYER PROTEIN"/>
    <property type="match status" value="1"/>
</dbReference>
<dbReference type="Pfam" id="PF00353">
    <property type="entry name" value="HemolysinCabind"/>
    <property type="match status" value="1"/>
</dbReference>
<keyword evidence="5" id="KW-0645">Protease</keyword>
<evidence type="ECO:0000256" key="5">
    <source>
        <dbReference type="ARBA" id="ARBA00022670"/>
    </source>
</evidence>
<dbReference type="PROSITE" id="PS00330">
    <property type="entry name" value="HEMOLYSIN_CALCIUM"/>
    <property type="match status" value="3"/>
</dbReference>
<evidence type="ECO:0000256" key="1">
    <source>
        <dbReference type="ARBA" id="ARBA00001913"/>
    </source>
</evidence>
<gene>
    <name evidence="15" type="ORF">PF66_01466</name>
</gene>
<evidence type="ECO:0000256" key="12">
    <source>
        <dbReference type="PIRSR" id="PIRSR001205-1"/>
    </source>
</evidence>
<dbReference type="Pfam" id="PF08548">
    <property type="entry name" value="Peptidase_M10_C"/>
    <property type="match status" value="1"/>
</dbReference>
<evidence type="ECO:0000256" key="2">
    <source>
        <dbReference type="ARBA" id="ARBA00004613"/>
    </source>
</evidence>
<accession>A0A0N0E4Y8</accession>
<name>A0A0N0E4Y8_9PSED</name>
<comment type="caution">
    <text evidence="15">The sequence shown here is derived from an EMBL/GenBank/DDBJ whole genome shotgun (WGS) entry which is preliminary data.</text>
</comment>
<comment type="cofactor">
    <cofactor evidence="1">
        <name>Ca(2+)</name>
        <dbReference type="ChEBI" id="CHEBI:29108"/>
    </cofactor>
</comment>
<organism evidence="15 16">
    <name type="scientific">Pseudomonas asplenii</name>
    <dbReference type="NCBI Taxonomy" id="53407"/>
    <lineage>
        <taxon>Bacteria</taxon>
        <taxon>Pseudomonadati</taxon>
        <taxon>Pseudomonadota</taxon>
        <taxon>Gammaproteobacteria</taxon>
        <taxon>Pseudomonadales</taxon>
        <taxon>Pseudomonadaceae</taxon>
        <taxon>Pseudomonas</taxon>
    </lineage>
</organism>
<comment type="cofactor">
    <cofactor evidence="13">
        <name>Zn(2+)</name>
        <dbReference type="ChEBI" id="CHEBI:29105"/>
    </cofactor>
    <text evidence="13">Binds 1 zinc ion per subunit.</text>
</comment>
<evidence type="ECO:0000256" key="7">
    <source>
        <dbReference type="ARBA" id="ARBA00022737"/>
    </source>
</evidence>
<dbReference type="EMBL" id="JSYZ01000004">
    <property type="protein sequence ID" value="KPA91884.1"/>
    <property type="molecule type" value="Genomic_DNA"/>
</dbReference>
<proteinExistence type="inferred from homology"/>
<protein>
    <submittedName>
        <fullName evidence="15">Ca2+-binding protein, RTX toxin</fullName>
        <ecNumber evidence="15">3.4.24.40</ecNumber>
    </submittedName>
</protein>
<evidence type="ECO:0000256" key="4">
    <source>
        <dbReference type="ARBA" id="ARBA00022525"/>
    </source>
</evidence>
<dbReference type="NCBIfam" id="NF035945">
    <property type="entry name" value="Zn_serralysin"/>
    <property type="match status" value="1"/>
</dbReference>
<evidence type="ECO:0000313" key="16">
    <source>
        <dbReference type="Proteomes" id="UP000037931"/>
    </source>
</evidence>
<keyword evidence="9 13" id="KW-0862">Zinc</keyword>
<keyword evidence="6 13" id="KW-0479">Metal-binding</keyword>
<dbReference type="SUPFAM" id="SSF55486">
    <property type="entry name" value="Metalloproteases ('zincins'), catalytic domain"/>
    <property type="match status" value="1"/>
</dbReference>